<name>A0ABW1UNG6_9LACO</name>
<evidence type="ECO:0000313" key="2">
    <source>
        <dbReference type="Proteomes" id="UP001596310"/>
    </source>
</evidence>
<reference evidence="2" key="1">
    <citation type="journal article" date="2019" name="Int. J. Syst. Evol. Microbiol.">
        <title>The Global Catalogue of Microorganisms (GCM) 10K type strain sequencing project: providing services to taxonomists for standard genome sequencing and annotation.</title>
        <authorList>
            <consortium name="The Broad Institute Genomics Platform"/>
            <consortium name="The Broad Institute Genome Sequencing Center for Infectious Disease"/>
            <person name="Wu L."/>
            <person name="Ma J."/>
        </authorList>
    </citation>
    <scope>NUCLEOTIDE SEQUENCE [LARGE SCALE GENOMIC DNA]</scope>
    <source>
        <strain evidence="2">CCM 8897</strain>
    </source>
</reference>
<sequence>MLGRIELICNQDEGSDEVVLRARDQTIALFVVVRQHQRIPEALCLIAGMPGLDGDATASGRLLWLERSGHCFEPHVLRRLLGGIELICN</sequence>
<organism evidence="1 2">
    <name type="scientific">Lapidilactobacillus achengensis</name>
    <dbReference type="NCBI Taxonomy" id="2486000"/>
    <lineage>
        <taxon>Bacteria</taxon>
        <taxon>Bacillati</taxon>
        <taxon>Bacillota</taxon>
        <taxon>Bacilli</taxon>
        <taxon>Lactobacillales</taxon>
        <taxon>Lactobacillaceae</taxon>
        <taxon>Lapidilactobacillus</taxon>
    </lineage>
</organism>
<protein>
    <submittedName>
        <fullName evidence="1">Uncharacterized protein</fullName>
    </submittedName>
</protein>
<comment type="caution">
    <text evidence="1">The sequence shown here is derived from an EMBL/GenBank/DDBJ whole genome shotgun (WGS) entry which is preliminary data.</text>
</comment>
<accession>A0ABW1UNG6</accession>
<dbReference type="Proteomes" id="UP001596310">
    <property type="component" value="Unassembled WGS sequence"/>
</dbReference>
<proteinExistence type="predicted"/>
<gene>
    <name evidence="1" type="ORF">ACFQHW_02355</name>
</gene>
<keyword evidence="2" id="KW-1185">Reference proteome</keyword>
<dbReference type="RefSeq" id="WP_125599583.1">
    <property type="nucleotide sequence ID" value="NZ_JBHSSM010000007.1"/>
</dbReference>
<dbReference type="EMBL" id="JBHSSM010000007">
    <property type="protein sequence ID" value="MFC6314407.1"/>
    <property type="molecule type" value="Genomic_DNA"/>
</dbReference>
<evidence type="ECO:0000313" key="1">
    <source>
        <dbReference type="EMBL" id="MFC6314407.1"/>
    </source>
</evidence>